<dbReference type="InterPro" id="IPR007396">
    <property type="entry name" value="TR_PAI2-type"/>
</dbReference>
<sequence>MVICEHIEKNSFGLLTALLPGDSVPTAVHLPFLVAQTAVDAQDTATFLLETHLAAANPLAKLPEDHPVLVVFAGPHAYISPSSYSDETKSVPTWNYTSVHVQGRLKRVSSTSQSAGAFMRRLIAKYDPDWVPVHDDVVSPRYKDAMMKGIVVWNIIVNKVEAQWKLSQNKSAAEVNAIAARLREGGNPDVAALMVDHTMR</sequence>
<reference evidence="1 2" key="1">
    <citation type="journal article" date="2019" name="Sci. Rep.">
        <title>Comparative genomics of chytrid fungi reveal insights into the obligate biotrophic and pathogenic lifestyle of Synchytrium endobioticum.</title>
        <authorList>
            <person name="van de Vossenberg B.T.L.H."/>
            <person name="Warris S."/>
            <person name="Nguyen H.D.T."/>
            <person name="van Gent-Pelzer M.P.E."/>
            <person name="Joly D.L."/>
            <person name="van de Geest H.C."/>
            <person name="Bonants P.J.M."/>
            <person name="Smith D.S."/>
            <person name="Levesque C.A."/>
            <person name="van der Lee T.A.J."/>
        </authorList>
    </citation>
    <scope>NUCLEOTIDE SEQUENCE [LARGE SCALE GENOMIC DNA]</scope>
    <source>
        <strain evidence="1 2">CBS 809.83</strain>
    </source>
</reference>
<accession>A0A507E3Z9</accession>
<evidence type="ECO:0000313" key="1">
    <source>
        <dbReference type="EMBL" id="TPX57830.1"/>
    </source>
</evidence>
<dbReference type="Pfam" id="PF04299">
    <property type="entry name" value="FMN_bind_2"/>
    <property type="match status" value="1"/>
</dbReference>
<gene>
    <name evidence="1" type="ORF">PhCBS80983_g03548</name>
</gene>
<evidence type="ECO:0008006" key="3">
    <source>
        <dbReference type="Google" id="ProtNLM"/>
    </source>
</evidence>
<dbReference type="PIRSF" id="PIRSF010372">
    <property type="entry name" value="PaiB"/>
    <property type="match status" value="1"/>
</dbReference>
<protein>
    <recommendedName>
        <fullName evidence="3">Transcriptional regulator</fullName>
    </recommendedName>
</protein>
<dbReference type="PANTHER" id="PTHR35802:SF1">
    <property type="entry name" value="PROTEASE SYNTHASE AND SPORULATION PROTEIN PAI 2"/>
    <property type="match status" value="1"/>
</dbReference>
<name>A0A507E3Z9_9FUNG</name>
<dbReference type="Gene3D" id="2.30.110.10">
    <property type="entry name" value="Electron Transport, Fmn-binding Protein, Chain A"/>
    <property type="match status" value="1"/>
</dbReference>
<dbReference type="InterPro" id="IPR012349">
    <property type="entry name" value="Split_barrel_FMN-bd"/>
</dbReference>
<keyword evidence="2" id="KW-1185">Reference proteome</keyword>
<dbReference type="AlphaFoldDB" id="A0A507E3Z9"/>
<dbReference type="EMBL" id="QEAQ01000046">
    <property type="protein sequence ID" value="TPX57830.1"/>
    <property type="molecule type" value="Genomic_DNA"/>
</dbReference>
<dbReference type="PANTHER" id="PTHR35802">
    <property type="entry name" value="PROTEASE SYNTHASE AND SPORULATION PROTEIN PAI 2"/>
    <property type="match status" value="1"/>
</dbReference>
<proteinExistence type="predicted"/>
<evidence type="ECO:0000313" key="2">
    <source>
        <dbReference type="Proteomes" id="UP000318582"/>
    </source>
</evidence>
<dbReference type="SUPFAM" id="SSF50475">
    <property type="entry name" value="FMN-binding split barrel"/>
    <property type="match status" value="1"/>
</dbReference>
<organism evidence="1 2">
    <name type="scientific">Powellomyces hirtus</name>
    <dbReference type="NCBI Taxonomy" id="109895"/>
    <lineage>
        <taxon>Eukaryota</taxon>
        <taxon>Fungi</taxon>
        <taxon>Fungi incertae sedis</taxon>
        <taxon>Chytridiomycota</taxon>
        <taxon>Chytridiomycota incertae sedis</taxon>
        <taxon>Chytridiomycetes</taxon>
        <taxon>Spizellomycetales</taxon>
        <taxon>Powellomycetaceae</taxon>
        <taxon>Powellomyces</taxon>
    </lineage>
</organism>
<dbReference type="Proteomes" id="UP000318582">
    <property type="component" value="Unassembled WGS sequence"/>
</dbReference>
<comment type="caution">
    <text evidence="1">The sequence shown here is derived from an EMBL/GenBank/DDBJ whole genome shotgun (WGS) entry which is preliminary data.</text>
</comment>